<comment type="caution">
    <text evidence="7">The sequence shown here is derived from an EMBL/GenBank/DDBJ whole genome shotgun (WGS) entry which is preliminary data.</text>
</comment>
<comment type="similarity">
    <text evidence="1">Belongs to the membrane fusion protein (MFP) (TC 8.A.1) family.</text>
</comment>
<feature type="coiled-coil region" evidence="2">
    <location>
        <begin position="98"/>
        <end position="174"/>
    </location>
</feature>
<dbReference type="Pfam" id="PF25989">
    <property type="entry name" value="YknX_C"/>
    <property type="match status" value="1"/>
</dbReference>
<dbReference type="InterPro" id="IPR006143">
    <property type="entry name" value="RND_pump_MFP"/>
</dbReference>
<dbReference type="RefSeq" id="WP_181472323.1">
    <property type="nucleotide sequence ID" value="NZ_JACEFG010000002.1"/>
</dbReference>
<dbReference type="AlphaFoldDB" id="A0A838CTP6"/>
<feature type="region of interest" description="Disordered" evidence="3">
    <location>
        <begin position="187"/>
        <end position="214"/>
    </location>
</feature>
<keyword evidence="8" id="KW-1185">Reference proteome</keyword>
<dbReference type="Gene3D" id="2.40.50.100">
    <property type="match status" value="2"/>
</dbReference>
<sequence>MKRLVMLLMVMTLIAACSNEEANEEVEERVTPVETAKVSKDDFIIDRKIVGRATTANTSPVLSETPGELVTLDVAKGDRVEKGETIAVVDPGSGESQIELQQLAVRQAEKQLENAQISKQQAALGVENAKEQVDLANQAASAEQSQTSQAVQAAEQQYQQAQQLANQTQELVDEGVVPEALGVQAQNRADQAHAQVQQLKGQQPQSSSAISQAEAQVDQAQQQLNQAQVAVEQAELQVEQANVQLQQAKDQTANKAITAPATGEVSTLNASTGDFVTNQQPFASIVSLNPMTITASITPEQLPLFTKGEELQVEIDSINQTVTSTISYVSSVPDDTGLYPVEATVANGEETIKPGMMSTFILPEIVVENTLIVPTDAVVDNGGESFLYHVVDDKAVRVDVTVIEAQTDLIAIEADLEATAEVITSGQLTLTDGGQVTIMKEDA</sequence>
<dbReference type="PANTHER" id="PTHR30469">
    <property type="entry name" value="MULTIDRUG RESISTANCE PROTEIN MDTA"/>
    <property type="match status" value="1"/>
</dbReference>
<evidence type="ECO:0000256" key="3">
    <source>
        <dbReference type="SAM" id="MobiDB-lite"/>
    </source>
</evidence>
<feature type="compositionally biased region" description="Polar residues" evidence="3">
    <location>
        <begin position="187"/>
        <end position="201"/>
    </location>
</feature>
<dbReference type="Gene3D" id="2.40.30.170">
    <property type="match status" value="1"/>
</dbReference>
<dbReference type="SUPFAM" id="SSF111369">
    <property type="entry name" value="HlyD-like secretion proteins"/>
    <property type="match status" value="1"/>
</dbReference>
<feature type="chain" id="PRO_5033004680" evidence="4">
    <location>
        <begin position="23"/>
        <end position="443"/>
    </location>
</feature>
<evidence type="ECO:0000256" key="1">
    <source>
        <dbReference type="ARBA" id="ARBA00009477"/>
    </source>
</evidence>
<dbReference type="PROSITE" id="PS51257">
    <property type="entry name" value="PROKAR_LIPOPROTEIN"/>
    <property type="match status" value="1"/>
</dbReference>
<dbReference type="EMBL" id="JACEFG010000002">
    <property type="protein sequence ID" value="MBA2175301.1"/>
    <property type="molecule type" value="Genomic_DNA"/>
</dbReference>
<proteinExistence type="inferred from homology"/>
<dbReference type="Gene3D" id="1.10.287.470">
    <property type="entry name" value="Helix hairpin bin"/>
    <property type="match status" value="1"/>
</dbReference>
<evidence type="ECO:0000259" key="6">
    <source>
        <dbReference type="Pfam" id="PF25989"/>
    </source>
</evidence>
<accession>A0A838CTP6</accession>
<feature type="compositionally biased region" description="Low complexity" evidence="3">
    <location>
        <begin position="202"/>
        <end position="214"/>
    </location>
</feature>
<protein>
    <submittedName>
        <fullName evidence="7">Efflux RND transporter periplasmic adaptor subunit</fullName>
    </submittedName>
</protein>
<dbReference type="GO" id="GO:1990281">
    <property type="term" value="C:efflux pump complex"/>
    <property type="evidence" value="ECO:0007669"/>
    <property type="project" value="TreeGrafter"/>
</dbReference>
<keyword evidence="2" id="KW-0175">Coiled coil</keyword>
<feature type="signal peptide" evidence="4">
    <location>
        <begin position="1"/>
        <end position="22"/>
    </location>
</feature>
<dbReference type="InterPro" id="IPR058625">
    <property type="entry name" value="MdtA-like_BSH"/>
</dbReference>
<dbReference type="InterPro" id="IPR058637">
    <property type="entry name" value="YknX-like_C"/>
</dbReference>
<evidence type="ECO:0000313" key="8">
    <source>
        <dbReference type="Proteomes" id="UP000571017"/>
    </source>
</evidence>
<name>A0A838CTP6_9BACI</name>
<feature type="domain" description="YknX-like C-terminal permuted SH3-like" evidence="6">
    <location>
        <begin position="372"/>
        <end position="438"/>
    </location>
</feature>
<dbReference type="NCBIfam" id="TIGR01730">
    <property type="entry name" value="RND_mfp"/>
    <property type="match status" value="1"/>
</dbReference>
<reference evidence="7 8" key="1">
    <citation type="journal article" date="2004" name="Extremophiles">
        <title>Halobacillus locisalis sp. nov., a halophilic bacterium isolated from a marine solar saltern of the Yellow Sea in Korea.</title>
        <authorList>
            <person name="Yoon J.H."/>
            <person name="Kang K.H."/>
            <person name="Oh T.K."/>
            <person name="Park Y.H."/>
        </authorList>
    </citation>
    <scope>NUCLEOTIDE SEQUENCE [LARGE SCALE GENOMIC DNA]</scope>
    <source>
        <strain evidence="7 8">KCTC 3788</strain>
    </source>
</reference>
<feature type="domain" description="Multidrug resistance protein MdtA-like barrel-sandwich hybrid" evidence="5">
    <location>
        <begin position="61"/>
        <end position="286"/>
    </location>
</feature>
<evidence type="ECO:0000256" key="4">
    <source>
        <dbReference type="SAM" id="SignalP"/>
    </source>
</evidence>
<dbReference type="Proteomes" id="UP000571017">
    <property type="component" value="Unassembled WGS sequence"/>
</dbReference>
<organism evidence="7 8">
    <name type="scientific">Halobacillus locisalis</name>
    <dbReference type="NCBI Taxonomy" id="220753"/>
    <lineage>
        <taxon>Bacteria</taxon>
        <taxon>Bacillati</taxon>
        <taxon>Bacillota</taxon>
        <taxon>Bacilli</taxon>
        <taxon>Bacillales</taxon>
        <taxon>Bacillaceae</taxon>
        <taxon>Halobacillus</taxon>
    </lineage>
</organism>
<evidence type="ECO:0000313" key="7">
    <source>
        <dbReference type="EMBL" id="MBA2175301.1"/>
    </source>
</evidence>
<dbReference type="GO" id="GO:0015562">
    <property type="term" value="F:efflux transmembrane transporter activity"/>
    <property type="evidence" value="ECO:0007669"/>
    <property type="project" value="TreeGrafter"/>
</dbReference>
<evidence type="ECO:0000256" key="2">
    <source>
        <dbReference type="SAM" id="Coils"/>
    </source>
</evidence>
<gene>
    <name evidence="7" type="ORF">H0266_10375</name>
</gene>
<dbReference type="Gene3D" id="2.40.420.20">
    <property type="match status" value="1"/>
</dbReference>
<dbReference type="Pfam" id="PF25917">
    <property type="entry name" value="BSH_RND"/>
    <property type="match status" value="1"/>
</dbReference>
<evidence type="ECO:0000259" key="5">
    <source>
        <dbReference type="Pfam" id="PF25917"/>
    </source>
</evidence>
<keyword evidence="4" id="KW-0732">Signal</keyword>